<dbReference type="EMBL" id="JAKMXF010000111">
    <property type="protein sequence ID" value="KAI6657301.1"/>
    <property type="molecule type" value="Genomic_DNA"/>
</dbReference>
<gene>
    <name evidence="2" type="ORF">LOD99_49</name>
</gene>
<dbReference type="SUPFAM" id="SSF111331">
    <property type="entry name" value="NAD kinase/diacylglycerol kinase-like"/>
    <property type="match status" value="1"/>
</dbReference>
<evidence type="ECO:0000313" key="3">
    <source>
        <dbReference type="Proteomes" id="UP001165289"/>
    </source>
</evidence>
<dbReference type="AlphaFoldDB" id="A0AAV7K8F5"/>
<dbReference type="InterPro" id="IPR001206">
    <property type="entry name" value="Diacylglycerol_kinase_cat_dom"/>
</dbReference>
<name>A0AAV7K8F5_9METZ</name>
<dbReference type="Pfam" id="PF00781">
    <property type="entry name" value="DAGK_cat"/>
    <property type="match status" value="1"/>
</dbReference>
<evidence type="ECO:0000313" key="2">
    <source>
        <dbReference type="EMBL" id="KAI6657301.1"/>
    </source>
</evidence>
<dbReference type="InterPro" id="IPR050187">
    <property type="entry name" value="Lipid_Phosphate_FormReg"/>
</dbReference>
<dbReference type="GO" id="GO:0005737">
    <property type="term" value="C:cytoplasm"/>
    <property type="evidence" value="ECO:0007669"/>
    <property type="project" value="TreeGrafter"/>
</dbReference>
<reference evidence="2 3" key="1">
    <citation type="journal article" date="2023" name="BMC Biol.">
        <title>The compact genome of the sponge Oopsacas minuta (Hexactinellida) is lacking key metazoan core genes.</title>
        <authorList>
            <person name="Santini S."/>
            <person name="Schenkelaars Q."/>
            <person name="Jourda C."/>
            <person name="Duchesne M."/>
            <person name="Belahbib H."/>
            <person name="Rocher C."/>
            <person name="Selva M."/>
            <person name="Riesgo A."/>
            <person name="Vervoort M."/>
            <person name="Leys S.P."/>
            <person name="Kodjabachian L."/>
            <person name="Le Bivic A."/>
            <person name="Borchiellini C."/>
            <person name="Claverie J.M."/>
            <person name="Renard E."/>
        </authorList>
    </citation>
    <scope>NUCLEOTIDE SEQUENCE [LARGE SCALE GENOMIC DNA]</scope>
    <source>
        <strain evidence="2">SPO-2</strain>
    </source>
</reference>
<dbReference type="Proteomes" id="UP001165289">
    <property type="component" value="Unassembled WGS sequence"/>
</dbReference>
<dbReference type="InterPro" id="IPR017438">
    <property type="entry name" value="ATP-NAD_kinase_N"/>
</dbReference>
<dbReference type="Gene3D" id="3.40.50.10330">
    <property type="entry name" value="Probable inorganic polyphosphate/atp-NAD kinase, domain 1"/>
    <property type="match status" value="1"/>
</dbReference>
<dbReference type="GO" id="GO:0001727">
    <property type="term" value="F:lipid kinase activity"/>
    <property type="evidence" value="ECO:0007669"/>
    <property type="project" value="TreeGrafter"/>
</dbReference>
<dbReference type="GO" id="GO:0046512">
    <property type="term" value="P:sphingosine biosynthetic process"/>
    <property type="evidence" value="ECO:0007669"/>
    <property type="project" value="TreeGrafter"/>
</dbReference>
<sequence length="150" mass="16416">MSGDGLVSEALNGLVSREDAKNALQIPIGIIPCGSGNTLIGTILCYSHEDYSILNAAFVFVKGLYGPSQCIDAGLCTLSDVNFYFFTSFNFGYVNDVTFESELVRRIGDIRFTFFAIGKLLLSRHAYKADISYLPHDADDDTIEDMSDSS</sequence>
<keyword evidence="3" id="KW-1185">Reference proteome</keyword>
<keyword evidence="2" id="KW-0808">Transferase</keyword>
<dbReference type="GO" id="GO:0016020">
    <property type="term" value="C:membrane"/>
    <property type="evidence" value="ECO:0007669"/>
    <property type="project" value="TreeGrafter"/>
</dbReference>
<feature type="domain" description="DAGKc" evidence="1">
    <location>
        <begin position="1"/>
        <end position="80"/>
    </location>
</feature>
<comment type="caution">
    <text evidence="2">The sequence shown here is derived from an EMBL/GenBank/DDBJ whole genome shotgun (WGS) entry which is preliminary data.</text>
</comment>
<dbReference type="InterPro" id="IPR016064">
    <property type="entry name" value="NAD/diacylglycerol_kinase_sf"/>
</dbReference>
<protein>
    <submittedName>
        <fullName evidence="2">Sphingosine kinase 1 isoform X2</fullName>
    </submittedName>
</protein>
<accession>A0AAV7K8F5</accession>
<dbReference type="PANTHER" id="PTHR12358">
    <property type="entry name" value="SPHINGOSINE KINASE"/>
    <property type="match status" value="1"/>
</dbReference>
<dbReference type="PANTHER" id="PTHR12358:SF31">
    <property type="entry name" value="ACYLGLYCEROL KINASE, MITOCHONDRIAL"/>
    <property type="match status" value="1"/>
</dbReference>
<evidence type="ECO:0000259" key="1">
    <source>
        <dbReference type="PROSITE" id="PS50146"/>
    </source>
</evidence>
<proteinExistence type="predicted"/>
<dbReference type="GO" id="GO:0016773">
    <property type="term" value="F:phosphotransferase activity, alcohol group as acceptor"/>
    <property type="evidence" value="ECO:0007669"/>
    <property type="project" value="UniProtKB-ARBA"/>
</dbReference>
<dbReference type="PROSITE" id="PS50146">
    <property type="entry name" value="DAGK"/>
    <property type="match status" value="1"/>
</dbReference>
<organism evidence="2 3">
    <name type="scientific">Oopsacas minuta</name>
    <dbReference type="NCBI Taxonomy" id="111878"/>
    <lineage>
        <taxon>Eukaryota</taxon>
        <taxon>Metazoa</taxon>
        <taxon>Porifera</taxon>
        <taxon>Hexactinellida</taxon>
        <taxon>Hexasterophora</taxon>
        <taxon>Lyssacinosida</taxon>
        <taxon>Leucopsacidae</taxon>
        <taxon>Oopsacas</taxon>
    </lineage>
</organism>
<keyword evidence="2" id="KW-0418">Kinase</keyword>
<dbReference type="Gene3D" id="2.60.200.40">
    <property type="match status" value="1"/>
</dbReference>